<keyword evidence="6" id="KW-0156">Chromatin regulator</keyword>
<evidence type="ECO:0000256" key="3">
    <source>
        <dbReference type="ARBA" id="ARBA00022771"/>
    </source>
</evidence>
<keyword evidence="6 7" id="KW-0175">Coiled coil</keyword>
<protein>
    <recommendedName>
        <fullName evidence="6">E3 ubiquitin protein ligase</fullName>
        <ecNumber evidence="6">2.3.2.27</ecNumber>
    </recommendedName>
</protein>
<dbReference type="GO" id="GO:0006325">
    <property type="term" value="P:chromatin organization"/>
    <property type="evidence" value="ECO:0007669"/>
    <property type="project" value="UniProtKB-KW"/>
</dbReference>
<keyword evidence="11" id="KW-1185">Reference proteome</keyword>
<dbReference type="PANTHER" id="PTHR23163">
    <property type="entry name" value="RING FINGER PROTEIN-RELATED"/>
    <property type="match status" value="1"/>
</dbReference>
<keyword evidence="6" id="KW-0808">Transferase</keyword>
<proteinExistence type="inferred from homology"/>
<reference evidence="11" key="1">
    <citation type="journal article" date="2020" name="Genome Biol.">
        <title>Gamete binning: chromosome-level and haplotype-resolved genome assembly enabled by high-throughput single-cell sequencing of gamete genomes.</title>
        <authorList>
            <person name="Campoy J.A."/>
            <person name="Sun H."/>
            <person name="Goel M."/>
            <person name="Jiao W.-B."/>
            <person name="Folz-Donahue K."/>
            <person name="Wang N."/>
            <person name="Rubio M."/>
            <person name="Liu C."/>
            <person name="Kukat C."/>
            <person name="Ruiz D."/>
            <person name="Huettel B."/>
            <person name="Schneeberger K."/>
        </authorList>
    </citation>
    <scope>NUCLEOTIDE SEQUENCE [LARGE SCALE GENOMIC DNA]</scope>
    <source>
        <strain evidence="11">cv. Rojo Pasion</strain>
    </source>
</reference>
<comment type="similarity">
    <text evidence="6">Belongs to the BRE1 family.</text>
</comment>
<keyword evidence="6" id="KW-0833">Ubl conjugation pathway</keyword>
<name>A0A6J5Y1Z0_PRUAR</name>
<comment type="subcellular location">
    <subcellularLocation>
        <location evidence="1 6">Nucleus</location>
    </subcellularLocation>
</comment>
<keyword evidence="4 6" id="KW-0862">Zinc</keyword>
<feature type="coiled-coil region" evidence="7">
    <location>
        <begin position="148"/>
        <end position="175"/>
    </location>
</feature>
<dbReference type="Proteomes" id="UP000507245">
    <property type="component" value="Unassembled WGS sequence"/>
</dbReference>
<keyword evidence="5 6" id="KW-0539">Nucleus</keyword>
<dbReference type="GO" id="GO:0016567">
    <property type="term" value="P:protein ubiquitination"/>
    <property type="evidence" value="ECO:0007669"/>
    <property type="project" value="UniProtKB-UniRule"/>
</dbReference>
<evidence type="ECO:0000256" key="7">
    <source>
        <dbReference type="SAM" id="Coils"/>
    </source>
</evidence>
<dbReference type="EC" id="2.3.2.27" evidence="6"/>
<evidence type="ECO:0000313" key="11">
    <source>
        <dbReference type="Proteomes" id="UP000507245"/>
    </source>
</evidence>
<evidence type="ECO:0000256" key="2">
    <source>
        <dbReference type="ARBA" id="ARBA00022723"/>
    </source>
</evidence>
<evidence type="ECO:0000256" key="5">
    <source>
        <dbReference type="ARBA" id="ARBA00023242"/>
    </source>
</evidence>
<dbReference type="AlphaFoldDB" id="A0A6J5Y1Z0"/>
<dbReference type="Proteomes" id="UP000507222">
    <property type="component" value="Unassembled WGS sequence"/>
</dbReference>
<dbReference type="InterPro" id="IPR013956">
    <property type="entry name" value="E3_ubiquit_lig_Bre1"/>
</dbReference>
<dbReference type="UniPathway" id="UPA00143"/>
<dbReference type="EMBL" id="CAEKDK010000007">
    <property type="protein sequence ID" value="CAB4288058.1"/>
    <property type="molecule type" value="Genomic_DNA"/>
</dbReference>
<dbReference type="GO" id="GO:0033503">
    <property type="term" value="C:HULC complex"/>
    <property type="evidence" value="ECO:0007669"/>
    <property type="project" value="TreeGrafter"/>
</dbReference>
<feature type="coiled-coil region" evidence="7">
    <location>
        <begin position="13"/>
        <end position="47"/>
    </location>
</feature>
<accession>A0A6J5Y1Z0</accession>
<evidence type="ECO:0000256" key="6">
    <source>
        <dbReference type="RuleBase" id="RU365038"/>
    </source>
</evidence>
<dbReference type="EMBL" id="CAEKKB010000007">
    <property type="protein sequence ID" value="CAB4318427.1"/>
    <property type="molecule type" value="Genomic_DNA"/>
</dbReference>
<reference evidence="9 10" key="2">
    <citation type="submission" date="2020-05" db="EMBL/GenBank/DDBJ databases">
        <authorList>
            <person name="Campoy J."/>
            <person name="Schneeberger K."/>
            <person name="Spophaly S."/>
        </authorList>
    </citation>
    <scope>NUCLEOTIDE SEQUENCE [LARGE SCALE GENOMIC DNA]</scope>
    <source>
        <strain evidence="9">PruArmRojPasFocal</strain>
    </source>
</reference>
<evidence type="ECO:0000313" key="9">
    <source>
        <dbReference type="EMBL" id="CAB4318427.1"/>
    </source>
</evidence>
<evidence type="ECO:0000256" key="1">
    <source>
        <dbReference type="ARBA" id="ARBA00004123"/>
    </source>
</evidence>
<dbReference type="GO" id="GO:0008270">
    <property type="term" value="F:zinc ion binding"/>
    <property type="evidence" value="ECO:0007669"/>
    <property type="project" value="UniProtKB-KW"/>
</dbReference>
<comment type="pathway">
    <text evidence="6">Protein modification; protein ubiquitination.</text>
</comment>
<dbReference type="GO" id="GO:0061630">
    <property type="term" value="F:ubiquitin protein ligase activity"/>
    <property type="evidence" value="ECO:0007669"/>
    <property type="project" value="UniProtKB-EC"/>
</dbReference>
<evidence type="ECO:0000313" key="8">
    <source>
        <dbReference type="EMBL" id="CAB4288058.1"/>
    </source>
</evidence>
<dbReference type="OrthoDB" id="10266039at2759"/>
<evidence type="ECO:0000313" key="10">
    <source>
        <dbReference type="Proteomes" id="UP000507222"/>
    </source>
</evidence>
<sequence length="191" mass="22133">MRAVDAAVLQYQNQRLLQQIDKQKHDLQDVEAKIEELKDKQESNGNDEIAKYVEEALPFRHTSTRELLKLMEHAIYSHREKTESIVHTLDGKTSSEDAIIQLPKIDDMMEREVKNQREAIDILHMKQKEYADVIRTYLSGQSTDQSEIRRITGELDDSMTELEESRRKLVNLKMQKDVASGMQNLTSDTSS</sequence>
<comment type="catalytic activity">
    <reaction evidence="6">
        <text>S-ubiquitinyl-[E2 ubiquitin-conjugating enzyme]-L-cysteine + [acceptor protein]-L-lysine = [E2 ubiquitin-conjugating enzyme]-L-cysteine + N(6)-ubiquitinyl-[acceptor protein]-L-lysine.</text>
        <dbReference type="EC" id="2.3.2.27"/>
    </reaction>
</comment>
<dbReference type="GO" id="GO:0005634">
    <property type="term" value="C:nucleus"/>
    <property type="evidence" value="ECO:0007669"/>
    <property type="project" value="UniProtKB-SubCell"/>
</dbReference>
<gene>
    <name evidence="8" type="ORF">CURHAP_LOCUS46141</name>
    <name evidence="9" type="ORF">ORAREDHAP_LOCUS45483</name>
</gene>
<dbReference type="PANTHER" id="PTHR23163:SF8">
    <property type="entry name" value="E3 UBIQUITIN-PROTEIN LIGASE BRE1-LIKE 2"/>
    <property type="match status" value="1"/>
</dbReference>
<keyword evidence="3 6" id="KW-0863">Zinc-finger</keyword>
<keyword evidence="2 6" id="KW-0479">Metal-binding</keyword>
<evidence type="ECO:0000256" key="4">
    <source>
        <dbReference type="ARBA" id="ARBA00022833"/>
    </source>
</evidence>
<organism evidence="9 11">
    <name type="scientific">Prunus armeniaca</name>
    <name type="common">Apricot</name>
    <name type="synonym">Armeniaca vulgaris</name>
    <dbReference type="NCBI Taxonomy" id="36596"/>
    <lineage>
        <taxon>Eukaryota</taxon>
        <taxon>Viridiplantae</taxon>
        <taxon>Streptophyta</taxon>
        <taxon>Embryophyta</taxon>
        <taxon>Tracheophyta</taxon>
        <taxon>Spermatophyta</taxon>
        <taxon>Magnoliopsida</taxon>
        <taxon>eudicotyledons</taxon>
        <taxon>Gunneridae</taxon>
        <taxon>Pentapetalae</taxon>
        <taxon>rosids</taxon>
        <taxon>fabids</taxon>
        <taxon>Rosales</taxon>
        <taxon>Rosaceae</taxon>
        <taxon>Amygdaloideae</taxon>
        <taxon>Amygdaleae</taxon>
        <taxon>Prunus</taxon>
    </lineage>
</organism>